<keyword evidence="12" id="KW-1185">Reference proteome</keyword>
<reference evidence="11 12" key="1">
    <citation type="submission" date="2021-07" db="EMBL/GenBank/DDBJ databases">
        <authorList>
            <person name="Palmer J.M."/>
        </authorList>
    </citation>
    <scope>NUCLEOTIDE SEQUENCE [LARGE SCALE GENOMIC DNA]</scope>
    <source>
        <strain evidence="11 12">AT_MEX2019</strain>
        <tissue evidence="11">Muscle</tissue>
    </source>
</reference>
<evidence type="ECO:0000313" key="11">
    <source>
        <dbReference type="EMBL" id="MED6243041.1"/>
    </source>
</evidence>
<dbReference type="SUPFAM" id="SSF161093">
    <property type="entry name" value="MgtE membrane domain-like"/>
    <property type="match status" value="1"/>
</dbReference>
<evidence type="ECO:0000256" key="4">
    <source>
        <dbReference type="ARBA" id="ARBA00022692"/>
    </source>
</evidence>
<keyword evidence="5 9" id="KW-0460">Magnesium</keyword>
<keyword evidence="8" id="KW-0472">Membrane</keyword>
<evidence type="ECO:0000259" key="10">
    <source>
        <dbReference type="Pfam" id="PF01769"/>
    </source>
</evidence>
<feature type="domain" description="SLC41A/MgtE integral membrane" evidence="10">
    <location>
        <begin position="15"/>
        <end position="61"/>
    </location>
</feature>
<gene>
    <name evidence="11" type="ORF">ATANTOWER_014048</name>
</gene>
<evidence type="ECO:0000256" key="1">
    <source>
        <dbReference type="ARBA" id="ARBA00004141"/>
    </source>
</evidence>
<comment type="caution">
    <text evidence="11">The sequence shown here is derived from an EMBL/GenBank/DDBJ whole genome shotgun (WGS) entry which is preliminary data.</text>
</comment>
<evidence type="ECO:0000256" key="2">
    <source>
        <dbReference type="ARBA" id="ARBA00009749"/>
    </source>
</evidence>
<proteinExistence type="inferred from homology"/>
<organism evidence="11 12">
    <name type="scientific">Ataeniobius toweri</name>
    <dbReference type="NCBI Taxonomy" id="208326"/>
    <lineage>
        <taxon>Eukaryota</taxon>
        <taxon>Metazoa</taxon>
        <taxon>Chordata</taxon>
        <taxon>Craniata</taxon>
        <taxon>Vertebrata</taxon>
        <taxon>Euteleostomi</taxon>
        <taxon>Actinopterygii</taxon>
        <taxon>Neopterygii</taxon>
        <taxon>Teleostei</taxon>
        <taxon>Neoteleostei</taxon>
        <taxon>Acanthomorphata</taxon>
        <taxon>Ovalentaria</taxon>
        <taxon>Atherinomorphae</taxon>
        <taxon>Cyprinodontiformes</taxon>
        <taxon>Goodeidae</taxon>
        <taxon>Ataeniobius</taxon>
    </lineage>
</organism>
<dbReference type="Gene3D" id="1.10.357.20">
    <property type="entry name" value="SLC41 divalent cation transporters, integral membrane domain"/>
    <property type="match status" value="1"/>
</dbReference>
<comment type="subcellular location">
    <subcellularLocation>
        <location evidence="1 9">Membrane</location>
        <topology evidence="1 9">Multi-pass membrane protein</topology>
    </subcellularLocation>
</comment>
<dbReference type="InterPro" id="IPR036739">
    <property type="entry name" value="SLC41_membr_dom_sf"/>
</dbReference>
<name>A0ABU7AXU9_9TELE</name>
<evidence type="ECO:0000256" key="9">
    <source>
        <dbReference type="RuleBase" id="RU369007"/>
    </source>
</evidence>
<comment type="similarity">
    <text evidence="2 9">Belongs to the SLC41A transporter family.</text>
</comment>
<keyword evidence="7 9" id="KW-0406">Ion transport</keyword>
<sequence>HWTVFTKVSEVFILVPALLGLKGNLEMTLASRLSTAANIGQMDTAKDMWKMIMGNLALIQQNLSPALTAKSWSMTMVLLGLISQQTGLT</sequence>
<evidence type="ECO:0000256" key="6">
    <source>
        <dbReference type="ARBA" id="ARBA00022989"/>
    </source>
</evidence>
<dbReference type="PANTHER" id="PTHR16228">
    <property type="entry name" value="DIVALENT CATION TRANSPORTER SOLUTE CARRIER FAMILY 41"/>
    <property type="match status" value="1"/>
</dbReference>
<protein>
    <recommendedName>
        <fullName evidence="9">Solute carrier family 41 member</fullName>
    </recommendedName>
</protein>
<comment type="function">
    <text evidence="9">Acts as a magnesium transporter.</text>
</comment>
<dbReference type="InterPro" id="IPR045349">
    <property type="entry name" value="SLC41A1-3"/>
</dbReference>
<evidence type="ECO:0000256" key="7">
    <source>
        <dbReference type="ARBA" id="ARBA00023065"/>
    </source>
</evidence>
<dbReference type="EMBL" id="JAHUTI010032441">
    <property type="protein sequence ID" value="MED6243041.1"/>
    <property type="molecule type" value="Genomic_DNA"/>
</dbReference>
<feature type="non-terminal residue" evidence="11">
    <location>
        <position position="1"/>
    </location>
</feature>
<keyword evidence="4" id="KW-0812">Transmembrane</keyword>
<dbReference type="Pfam" id="PF01769">
    <property type="entry name" value="MgtE"/>
    <property type="match status" value="1"/>
</dbReference>
<keyword evidence="6" id="KW-1133">Transmembrane helix</keyword>
<keyword evidence="3 9" id="KW-0813">Transport</keyword>
<dbReference type="PANTHER" id="PTHR16228:SF23">
    <property type="entry name" value="SOLUTE CARRIER FAMILY 41 MEMBER 1"/>
    <property type="match status" value="1"/>
</dbReference>
<dbReference type="InterPro" id="IPR006667">
    <property type="entry name" value="SLC41_membr_dom"/>
</dbReference>
<evidence type="ECO:0000313" key="12">
    <source>
        <dbReference type="Proteomes" id="UP001345963"/>
    </source>
</evidence>
<evidence type="ECO:0000256" key="5">
    <source>
        <dbReference type="ARBA" id="ARBA00022842"/>
    </source>
</evidence>
<evidence type="ECO:0000256" key="3">
    <source>
        <dbReference type="ARBA" id="ARBA00022448"/>
    </source>
</evidence>
<dbReference type="Proteomes" id="UP001345963">
    <property type="component" value="Unassembled WGS sequence"/>
</dbReference>
<evidence type="ECO:0000256" key="8">
    <source>
        <dbReference type="ARBA" id="ARBA00023136"/>
    </source>
</evidence>
<accession>A0ABU7AXU9</accession>